<feature type="region of interest" description="Disordered" evidence="1">
    <location>
        <begin position="214"/>
        <end position="238"/>
    </location>
</feature>
<dbReference type="GO" id="GO:0005886">
    <property type="term" value="C:plasma membrane"/>
    <property type="evidence" value="ECO:0007669"/>
    <property type="project" value="InterPro"/>
</dbReference>
<dbReference type="InterPro" id="IPR013783">
    <property type="entry name" value="Ig-like_fold"/>
</dbReference>
<dbReference type="InterPro" id="IPR036179">
    <property type="entry name" value="Ig-like_dom_sf"/>
</dbReference>
<sequence>MEEGKVKLKLCPGNVHLICDEPQPTLALSDMHGYLLCAISCLCILPAALRAEECSQVVLARRGKLYTPEGGSLSLSCVVQHCGDTWTGSWIWKNSTHEKFISIHNSDRRQLTNVTLSTNQTRLVLDFLTVSQSDEGSYGCKVMWGQGDTDLGNLMYVNITAAAPSHRNLLHRILVCASASLCLPIILGLARCLGSGVKPQPLPRTWSTHVAVYRDRPHPPPPLQKHGSHSLSAPHRSQQKTEVVYADISKDLLRQQRAVRERPLEQTVYSSVKFS</sequence>
<dbReference type="Gene3D" id="2.60.40.10">
    <property type="entry name" value="Immunoglobulins"/>
    <property type="match status" value="1"/>
</dbReference>
<protein>
    <recommendedName>
        <fullName evidence="2">Ig-like domain-containing protein</fullName>
    </recommendedName>
</protein>
<reference evidence="3" key="1">
    <citation type="submission" date="2020-03" db="EMBL/GenBank/DDBJ databases">
        <authorList>
            <person name="Weist P."/>
        </authorList>
    </citation>
    <scope>NUCLEOTIDE SEQUENCE</scope>
</reference>
<dbReference type="GO" id="GO:0038023">
    <property type="term" value="F:signaling receptor activity"/>
    <property type="evidence" value="ECO:0007669"/>
    <property type="project" value="InterPro"/>
</dbReference>
<evidence type="ECO:0000313" key="4">
    <source>
        <dbReference type="Proteomes" id="UP001153269"/>
    </source>
</evidence>
<dbReference type="SUPFAM" id="SSF48726">
    <property type="entry name" value="Immunoglobulin"/>
    <property type="match status" value="1"/>
</dbReference>
<dbReference type="InterPro" id="IPR039257">
    <property type="entry name" value="BTLA"/>
</dbReference>
<dbReference type="EMBL" id="CADEAL010000061">
    <property type="protein sequence ID" value="CAB1413611.1"/>
    <property type="molecule type" value="Genomic_DNA"/>
</dbReference>
<evidence type="ECO:0000313" key="3">
    <source>
        <dbReference type="EMBL" id="CAB1413611.1"/>
    </source>
</evidence>
<name>A0A9N7Y5J6_PLEPL</name>
<organism evidence="3 4">
    <name type="scientific">Pleuronectes platessa</name>
    <name type="common">European plaice</name>
    <dbReference type="NCBI Taxonomy" id="8262"/>
    <lineage>
        <taxon>Eukaryota</taxon>
        <taxon>Metazoa</taxon>
        <taxon>Chordata</taxon>
        <taxon>Craniata</taxon>
        <taxon>Vertebrata</taxon>
        <taxon>Euteleostomi</taxon>
        <taxon>Actinopterygii</taxon>
        <taxon>Neopterygii</taxon>
        <taxon>Teleostei</taxon>
        <taxon>Neoteleostei</taxon>
        <taxon>Acanthomorphata</taxon>
        <taxon>Carangaria</taxon>
        <taxon>Pleuronectiformes</taxon>
        <taxon>Pleuronectoidei</taxon>
        <taxon>Pleuronectidae</taxon>
        <taxon>Pleuronectes</taxon>
    </lineage>
</organism>
<comment type="caution">
    <text evidence="3">The sequence shown here is derived from an EMBL/GenBank/DDBJ whole genome shotgun (WGS) entry which is preliminary data.</text>
</comment>
<feature type="domain" description="Ig-like" evidence="2">
    <location>
        <begin position="46"/>
        <end position="142"/>
    </location>
</feature>
<keyword evidence="4" id="KW-1185">Reference proteome</keyword>
<dbReference type="PANTHER" id="PTHR37996:SF1">
    <property type="entry name" value="B- AND T-LYMPHOCYTE ATTENUATOR"/>
    <property type="match status" value="1"/>
</dbReference>
<dbReference type="GO" id="GO:0002768">
    <property type="term" value="P:immune response-regulating cell surface receptor signaling pathway"/>
    <property type="evidence" value="ECO:0007669"/>
    <property type="project" value="InterPro"/>
</dbReference>
<dbReference type="InterPro" id="IPR003599">
    <property type="entry name" value="Ig_sub"/>
</dbReference>
<accession>A0A9N7Y5J6</accession>
<evidence type="ECO:0000256" key="1">
    <source>
        <dbReference type="SAM" id="MobiDB-lite"/>
    </source>
</evidence>
<dbReference type="PROSITE" id="PS50835">
    <property type="entry name" value="IG_LIKE"/>
    <property type="match status" value="1"/>
</dbReference>
<gene>
    <name evidence="3" type="ORF">PLEPLA_LOCUS1311</name>
</gene>
<dbReference type="InterPro" id="IPR007110">
    <property type="entry name" value="Ig-like_dom"/>
</dbReference>
<dbReference type="AlphaFoldDB" id="A0A9N7Y5J6"/>
<dbReference type="SMART" id="SM00409">
    <property type="entry name" value="IG"/>
    <property type="match status" value="1"/>
</dbReference>
<evidence type="ECO:0000259" key="2">
    <source>
        <dbReference type="PROSITE" id="PS50835"/>
    </source>
</evidence>
<dbReference type="PANTHER" id="PTHR37996">
    <property type="entry name" value="B- AND T-LYMPHOCYTE ATTENUATOR"/>
    <property type="match status" value="1"/>
</dbReference>
<proteinExistence type="predicted"/>
<dbReference type="Proteomes" id="UP001153269">
    <property type="component" value="Unassembled WGS sequence"/>
</dbReference>